<dbReference type="RefSeq" id="WP_058238543.1">
    <property type="nucleotide sequence ID" value="NZ_CYPW01000006.1"/>
</dbReference>
<dbReference type="GO" id="GO:0006935">
    <property type="term" value="P:chemotaxis"/>
    <property type="evidence" value="ECO:0007669"/>
    <property type="project" value="UniProtKB-KW"/>
</dbReference>
<dbReference type="EMBL" id="CYPW01000006">
    <property type="protein sequence ID" value="CUH51203.1"/>
    <property type="molecule type" value="Genomic_DNA"/>
</dbReference>
<dbReference type="SMART" id="SM00304">
    <property type="entry name" value="HAMP"/>
    <property type="match status" value="2"/>
</dbReference>
<evidence type="ECO:0000313" key="9">
    <source>
        <dbReference type="Proteomes" id="UP000054823"/>
    </source>
</evidence>
<evidence type="ECO:0000313" key="8">
    <source>
        <dbReference type="EMBL" id="CUH51203.1"/>
    </source>
</evidence>
<keyword evidence="8" id="KW-0675">Receptor</keyword>
<dbReference type="Pfam" id="PF08376">
    <property type="entry name" value="NIT"/>
    <property type="match status" value="1"/>
</dbReference>
<dbReference type="InterPro" id="IPR004089">
    <property type="entry name" value="MCPsignal_dom"/>
</dbReference>
<sequence>MKLRLVMLLVIGPLFAVAGAFIYHDISHEKKAVAGAHATTLQAQEGAIVGAVIHELQKERGYSAGYLSSAGVNFDSELSQQRKSTENAIDTYQGAVEELKNKYPEAFEKIAADIARLSEIRTAVDGFQITVPQMAKFYTKTINDMLDISRPTGIAGNDSRLIALLAARAMVGAAKENAGLERAMGATGLGAGFSLALHDRYVSLGGAQKALLKETSGALPGEGWLDELHATPEFQAIEQARKVISEGYTDGNFNGMTAPEWFQISTRWIDLLRERELAFVEEVNTLTHTIESEAQRAFIRLALIGAIATLLTLTFAVISFERMIGRIQYLISVIRKFTEGDFNVYVEGIDGKDELSRMANAVYHFKQDSIQMRNDAEALKEEQERIKYDQDFVVTEIRQGLAKLADGDLTQHFEKPFPEEYEGLRQDFNTTAHKLNDTLVSFAETTKNVRNSALSFSQSSEDLSQRTESQATTLEQTASALKDITGSVQTAANGARNVQMTTETAKKEATDSGDIVRAAVDAMADISASSNEIGQIVSVIEDIAFQTNLLALNAGVEAARAGDAGSGFAVVASEVRALAQKSSGAAREIQDLVGESTKSVNAGVDLVHKTGTALESIVQRVTHISDLVAEMAEGTAEQAAGLGEINSGVSHIEEVTQHNATMAQDVNSTCTILKNQADALEGMVTQFSLTVSSQERMQSVA</sequence>
<dbReference type="GO" id="GO:0007165">
    <property type="term" value="P:signal transduction"/>
    <property type="evidence" value="ECO:0007669"/>
    <property type="project" value="UniProtKB-KW"/>
</dbReference>
<dbReference type="Gene3D" id="1.10.287.950">
    <property type="entry name" value="Methyl-accepting chemotaxis protein"/>
    <property type="match status" value="1"/>
</dbReference>
<protein>
    <submittedName>
        <fullName evidence="8">Ribose and galactose chemoreceptor protein</fullName>
    </submittedName>
</protein>
<evidence type="ECO:0000256" key="3">
    <source>
        <dbReference type="ARBA" id="ARBA00029447"/>
    </source>
</evidence>
<evidence type="ECO:0000256" key="5">
    <source>
        <dbReference type="SAM" id="Phobius"/>
    </source>
</evidence>
<dbReference type="PANTHER" id="PTHR43531:SF11">
    <property type="entry name" value="METHYL-ACCEPTING CHEMOTAXIS PROTEIN 3"/>
    <property type="match status" value="1"/>
</dbReference>
<dbReference type="Pfam" id="PF00015">
    <property type="entry name" value="MCPsignal"/>
    <property type="match status" value="1"/>
</dbReference>
<dbReference type="InterPro" id="IPR013587">
    <property type="entry name" value="Nitrate/nitrite_sensing"/>
</dbReference>
<dbReference type="SUPFAM" id="SSF158472">
    <property type="entry name" value="HAMP domain-like"/>
    <property type="match status" value="1"/>
</dbReference>
<organism evidence="8 9">
    <name type="scientific">Shimia marina</name>
    <dbReference type="NCBI Taxonomy" id="321267"/>
    <lineage>
        <taxon>Bacteria</taxon>
        <taxon>Pseudomonadati</taxon>
        <taxon>Pseudomonadota</taxon>
        <taxon>Alphaproteobacteria</taxon>
        <taxon>Rhodobacterales</taxon>
        <taxon>Roseobacteraceae</taxon>
    </lineage>
</organism>
<dbReference type="Gene3D" id="6.10.340.10">
    <property type="match status" value="1"/>
</dbReference>
<gene>
    <name evidence="8" type="primary">trg_3</name>
    <name evidence="8" type="ORF">SHM7688_00637</name>
</gene>
<feature type="domain" description="HAMP" evidence="7">
    <location>
        <begin position="394"/>
        <end position="440"/>
    </location>
</feature>
<reference evidence="8 9" key="1">
    <citation type="submission" date="2015-09" db="EMBL/GenBank/DDBJ databases">
        <authorList>
            <consortium name="Swine Surveillance"/>
        </authorList>
    </citation>
    <scope>NUCLEOTIDE SEQUENCE [LARGE SCALE GENOMIC DNA]</scope>
    <source>
        <strain evidence="8 9">CECT 7688</strain>
    </source>
</reference>
<evidence type="ECO:0000256" key="4">
    <source>
        <dbReference type="PROSITE-ProRule" id="PRU00284"/>
    </source>
</evidence>
<keyword evidence="5" id="KW-0812">Transmembrane</keyword>
<dbReference type="Pfam" id="PF00672">
    <property type="entry name" value="HAMP"/>
    <property type="match status" value="1"/>
</dbReference>
<dbReference type="STRING" id="321267.SHM7688_00637"/>
<evidence type="ECO:0000256" key="2">
    <source>
        <dbReference type="ARBA" id="ARBA00022500"/>
    </source>
</evidence>
<dbReference type="PROSITE" id="PS50111">
    <property type="entry name" value="CHEMOTAXIS_TRANSDUC_2"/>
    <property type="match status" value="1"/>
</dbReference>
<dbReference type="FunFam" id="1.10.287.950:FF:000001">
    <property type="entry name" value="Methyl-accepting chemotaxis sensory transducer"/>
    <property type="match status" value="1"/>
</dbReference>
<dbReference type="CDD" id="cd11386">
    <property type="entry name" value="MCP_signal"/>
    <property type="match status" value="1"/>
</dbReference>
<dbReference type="SUPFAM" id="SSF58104">
    <property type="entry name" value="Methyl-accepting chemotaxis protein (MCP) signaling domain"/>
    <property type="match status" value="1"/>
</dbReference>
<accession>A0A0P1EM91</accession>
<comment type="subcellular location">
    <subcellularLocation>
        <location evidence="1">Membrane</location>
    </subcellularLocation>
</comment>
<keyword evidence="9" id="KW-1185">Reference proteome</keyword>
<dbReference type="InterPro" id="IPR051310">
    <property type="entry name" value="MCP_chemotaxis"/>
</dbReference>
<evidence type="ECO:0000259" key="6">
    <source>
        <dbReference type="PROSITE" id="PS50111"/>
    </source>
</evidence>
<dbReference type="PROSITE" id="PS50885">
    <property type="entry name" value="HAMP"/>
    <property type="match status" value="2"/>
</dbReference>
<dbReference type="GO" id="GO:0016020">
    <property type="term" value="C:membrane"/>
    <property type="evidence" value="ECO:0007669"/>
    <property type="project" value="UniProtKB-SubCell"/>
</dbReference>
<proteinExistence type="inferred from homology"/>
<feature type="transmembrane region" description="Helical" evidence="5">
    <location>
        <begin position="297"/>
        <end position="320"/>
    </location>
</feature>
<name>A0A0P1EM91_9RHOB</name>
<feature type="domain" description="HAMP" evidence="7">
    <location>
        <begin position="321"/>
        <end position="374"/>
    </location>
</feature>
<dbReference type="PANTHER" id="PTHR43531">
    <property type="entry name" value="PROTEIN ICFG"/>
    <property type="match status" value="1"/>
</dbReference>
<comment type="similarity">
    <text evidence="3">Belongs to the methyl-accepting chemotaxis (MCP) protein family.</text>
</comment>
<keyword evidence="5" id="KW-1133">Transmembrane helix</keyword>
<keyword evidence="5" id="KW-0472">Membrane</keyword>
<dbReference type="AlphaFoldDB" id="A0A0P1EM91"/>
<dbReference type="Proteomes" id="UP000054823">
    <property type="component" value="Unassembled WGS sequence"/>
</dbReference>
<dbReference type="SMART" id="SM00283">
    <property type="entry name" value="MA"/>
    <property type="match status" value="1"/>
</dbReference>
<dbReference type="OrthoDB" id="5349256at2"/>
<keyword evidence="2" id="KW-0145">Chemotaxis</keyword>
<feature type="domain" description="Methyl-accepting transducer" evidence="6">
    <location>
        <begin position="445"/>
        <end position="674"/>
    </location>
</feature>
<dbReference type="InterPro" id="IPR003660">
    <property type="entry name" value="HAMP_dom"/>
</dbReference>
<evidence type="ECO:0000259" key="7">
    <source>
        <dbReference type="PROSITE" id="PS50885"/>
    </source>
</evidence>
<evidence type="ECO:0000256" key="1">
    <source>
        <dbReference type="ARBA" id="ARBA00004370"/>
    </source>
</evidence>
<keyword evidence="4" id="KW-0807">Transducer</keyword>